<evidence type="ECO:0000256" key="1">
    <source>
        <dbReference type="ARBA" id="ARBA00004123"/>
    </source>
</evidence>
<comment type="subcellular location">
    <subcellularLocation>
        <location evidence="1">Nucleus</location>
    </subcellularLocation>
</comment>
<dbReference type="Gene3D" id="1.25.40.10">
    <property type="entry name" value="Tetratricopeptide repeat domain"/>
    <property type="match status" value="1"/>
</dbReference>
<proteinExistence type="inferred from homology"/>
<dbReference type="PANTHER" id="PTHR15502">
    <property type="entry name" value="CALCINEURIN-BINDING PROTEIN CABIN 1-RELATED"/>
    <property type="match status" value="1"/>
</dbReference>
<dbReference type="InterPro" id="IPR011990">
    <property type="entry name" value="TPR-like_helical_dom_sf"/>
</dbReference>
<evidence type="ECO:0000256" key="3">
    <source>
        <dbReference type="ARBA" id="ARBA00023242"/>
    </source>
</evidence>
<dbReference type="Proteomes" id="UP001139887">
    <property type="component" value="Unassembled WGS sequence"/>
</dbReference>
<dbReference type="GO" id="GO:0000417">
    <property type="term" value="C:HIR complex"/>
    <property type="evidence" value="ECO:0007669"/>
    <property type="project" value="TreeGrafter"/>
</dbReference>
<dbReference type="GO" id="GO:0006325">
    <property type="term" value="P:chromatin organization"/>
    <property type="evidence" value="ECO:0007669"/>
    <property type="project" value="InterPro"/>
</dbReference>
<dbReference type="OrthoDB" id="77564at2759"/>
<sequence>MTIGQYSMLLGRIDIAISAFLDAIRAKAAADSRISDISLTTNGPLFRRWGPYQWQCAQAAVQAALIRGDIGTTVDIVNLAFEQNREASRALTRFVEDKIGASLYQSLPPVICLPRVLPTAESDLSVPSRTVVISSKNNHTSLYAVGEEILAYYNWAIQSDIELGSYMLAANVSFEIQTESEAEKVAEEDNVCNSAIIDGNQNPKKTLPVAAFSELDDMDTAESGLDSNCIDDSGVSLKRVSSFSEDEHPIKRRSTRFSERTNLTSAMQSAISGSNSGVLGARMSATRGTVRKDLVATKEPIDSEAFEHAYKQTCTWFEQSGIASEASLAEMLNRSQIASLLFAEQAPLHRKSSTRSLQSIKNTTLGWCLQVEAKQTRGRGADDLEKALRLMKDQTMKYTLDALLTQHSDNTQAIPEPGTALAHSMPTAAECVRMFKDNHGVFDTMLRYVKTALKVLCFAHFDHCDFKQIVLRMLVIIHAPLLDQITAGLLDQNVQTLSLVVVVIQLLSEFAVKDELWREQCMLLWKEWTIVAGGAIARLNDQYDRLKLHYRIAEAWTEYEMATATSSLGRATAAINLCYDLLQQHSTELDDLTAIRCSLSGMNISVEMVCQRRDHLIMFGKLEEATQLARSNEQRAISLLTGLISEEMCSISQRIAAARLLAVLCHRQSMKAKEVCAAMHELHLYLTLILECRQDSTQPVYLAIQHCSSLLKSVHSIATADKQIAQKLSAANKSEMQLAAQLAAMLLALAKHFLINPAPDSASGSPEVVFIGYSAWLVAKLTSILAVSNPIDKRAEYDCRNRHDSSCSDEPEMHIQFVDAIHDLLGERGLCTAADGAFLKLILELCRLESAKSTDASTYWDIAGATLRCLFDIKLHNCDTSFHSSANVEMDVAAANATYMLVEKELLETLRNRKGAGLRNDLKTIVDRTSYALDSIDIGQHPRIAMNMDVIDDYLDGTAMPTFGQIENALQSKSSPVLVACIPLVKSNTELPTACVTLPFVRATMQHDLLRFRMRAGMARAVEDYDEVLEDYKLYVSLHPTSAEAWLHLGQAHADLADELLLGTAAEIIECQHDIAVLQRAALACAVQAKQHLQPPFKLNDKSDSDQLSNNADENGLLHKLHVRVYSFIGRLVYCIATRPLPLLAFQVLPSNILVADDDNSLQQWDLGRWRDSSAFSLSKSLPQRYTQVPPKQRVVALARKMLSRALRLDPSNWKWVYFLGKSVAKLQEPISACVLYLKASHIAAASEPNFAKSGSALAVPEVAMEPMYKLLSTVSKLLYSRKIDAATSRRFVDALPCLPSDENDAQSIFTISGVDSDTEHVFITIRKALDRMCASDKRRWHHRPIFLTAWMDHWIFGDSERSKKTLLSLLQMRNTNKQLASFYKTDFEAPGKHYVYVEKYVHLYIETLKATDDIDGLRLLERKLKRSSDLLYDLPAVLLKITSAETDVLLGMVTQLNCPKFIIDSSGNEHIILHNDLLGANAVQVHSIFRYCRLNRMQFNYARDFAREHIASFTALQHHISSALVTPESEAVHSELSKLQTQMERHLTTANKVIGLFGSLLEHKKAIDDPAVLSRLNDGLADMYMLVLSIYGQFKCTALIPARNNSIDVLVNACREATMQLAHMPHLDRPEGSFWSRIIFDENRHEKSQQYKLLDPLLEFQINKLIDAAREAQLQPPAAALSEPAQVNNMPLHSVEDHTDLY</sequence>
<keyword evidence="6" id="KW-1185">Reference proteome</keyword>
<evidence type="ECO:0000256" key="4">
    <source>
        <dbReference type="SAM" id="MobiDB-lite"/>
    </source>
</evidence>
<keyword evidence="3" id="KW-0539">Nucleus</keyword>
<protein>
    <submittedName>
        <fullName evidence="5">Histone transcription regulator 3</fullName>
    </submittedName>
</protein>
<name>A0A9W8IBR0_9FUNG</name>
<accession>A0A9W8IBR0</accession>
<gene>
    <name evidence="5" type="primary">HIR3</name>
    <name evidence="5" type="ORF">IWW36_003377</name>
</gene>
<dbReference type="GO" id="GO:0005634">
    <property type="term" value="C:nucleus"/>
    <property type="evidence" value="ECO:0007669"/>
    <property type="project" value="UniProtKB-SubCell"/>
</dbReference>
<organism evidence="5 6">
    <name type="scientific">Coemansia brasiliensis</name>
    <dbReference type="NCBI Taxonomy" id="2650707"/>
    <lineage>
        <taxon>Eukaryota</taxon>
        <taxon>Fungi</taxon>
        <taxon>Fungi incertae sedis</taxon>
        <taxon>Zoopagomycota</taxon>
        <taxon>Kickxellomycotina</taxon>
        <taxon>Kickxellomycetes</taxon>
        <taxon>Kickxellales</taxon>
        <taxon>Kickxellaceae</taxon>
        <taxon>Coemansia</taxon>
    </lineage>
</organism>
<evidence type="ECO:0000256" key="2">
    <source>
        <dbReference type="ARBA" id="ARBA00007335"/>
    </source>
</evidence>
<dbReference type="SUPFAM" id="SSF48452">
    <property type="entry name" value="TPR-like"/>
    <property type="match status" value="1"/>
</dbReference>
<reference evidence="5" key="1">
    <citation type="submission" date="2022-07" db="EMBL/GenBank/DDBJ databases">
        <title>Phylogenomic reconstructions and comparative analyses of Kickxellomycotina fungi.</title>
        <authorList>
            <person name="Reynolds N.K."/>
            <person name="Stajich J.E."/>
            <person name="Barry K."/>
            <person name="Grigoriev I.V."/>
            <person name="Crous P."/>
            <person name="Smith M.E."/>
        </authorList>
    </citation>
    <scope>NUCLEOTIDE SEQUENCE</scope>
    <source>
        <strain evidence="5">NRRL 1566</strain>
    </source>
</reference>
<dbReference type="InterPro" id="IPR033053">
    <property type="entry name" value="Hir3/CABIN1"/>
</dbReference>
<dbReference type="GO" id="GO:0031491">
    <property type="term" value="F:nucleosome binding"/>
    <property type="evidence" value="ECO:0007669"/>
    <property type="project" value="TreeGrafter"/>
</dbReference>
<evidence type="ECO:0000313" key="6">
    <source>
        <dbReference type="Proteomes" id="UP001139887"/>
    </source>
</evidence>
<dbReference type="PANTHER" id="PTHR15502:SF7">
    <property type="entry name" value="CALCINEURIN-BINDING PROTEIN CABIN-1"/>
    <property type="match status" value="1"/>
</dbReference>
<comment type="similarity">
    <text evidence="2">Belongs to the HIR3 family.</text>
</comment>
<dbReference type="EMBL" id="JANBUW010000184">
    <property type="protein sequence ID" value="KAJ2848308.1"/>
    <property type="molecule type" value="Genomic_DNA"/>
</dbReference>
<comment type="caution">
    <text evidence="5">The sequence shown here is derived from an EMBL/GenBank/DDBJ whole genome shotgun (WGS) entry which is preliminary data.</text>
</comment>
<evidence type="ECO:0000313" key="5">
    <source>
        <dbReference type="EMBL" id="KAJ2848308.1"/>
    </source>
</evidence>
<feature type="region of interest" description="Disordered" evidence="4">
    <location>
        <begin position="1680"/>
        <end position="1703"/>
    </location>
</feature>